<dbReference type="Proteomes" id="UP000886814">
    <property type="component" value="Unassembled WGS sequence"/>
</dbReference>
<dbReference type="AlphaFoldDB" id="A0A9D1PC57"/>
<organism evidence="1 2">
    <name type="scientific">Candidatus Blautia stercorigallinarum</name>
    <dbReference type="NCBI Taxonomy" id="2838501"/>
    <lineage>
        <taxon>Bacteria</taxon>
        <taxon>Bacillati</taxon>
        <taxon>Bacillota</taxon>
        <taxon>Clostridia</taxon>
        <taxon>Lachnospirales</taxon>
        <taxon>Lachnospiraceae</taxon>
        <taxon>Blautia</taxon>
    </lineage>
</organism>
<comment type="caution">
    <text evidence="1">The sequence shown here is derived from an EMBL/GenBank/DDBJ whole genome shotgun (WGS) entry which is preliminary data.</text>
</comment>
<name>A0A9D1PC57_9FIRM</name>
<protein>
    <recommendedName>
        <fullName evidence="3">DUF2383 domain-containing protein</fullName>
    </recommendedName>
</protein>
<reference evidence="1" key="2">
    <citation type="submission" date="2021-04" db="EMBL/GenBank/DDBJ databases">
        <authorList>
            <person name="Gilroy R."/>
        </authorList>
    </citation>
    <scope>NUCLEOTIDE SEQUENCE</scope>
    <source>
        <strain evidence="1">CHK195-9823</strain>
    </source>
</reference>
<dbReference type="InterPro" id="IPR012347">
    <property type="entry name" value="Ferritin-like"/>
</dbReference>
<proteinExistence type="predicted"/>
<evidence type="ECO:0000313" key="2">
    <source>
        <dbReference type="Proteomes" id="UP000886814"/>
    </source>
</evidence>
<evidence type="ECO:0008006" key="3">
    <source>
        <dbReference type="Google" id="ProtNLM"/>
    </source>
</evidence>
<dbReference type="Gene3D" id="1.20.1260.10">
    <property type="match status" value="1"/>
</dbReference>
<dbReference type="EMBL" id="DXIQ01000019">
    <property type="protein sequence ID" value="HIV38031.1"/>
    <property type="molecule type" value="Genomic_DNA"/>
</dbReference>
<reference evidence="1" key="1">
    <citation type="journal article" date="2021" name="PeerJ">
        <title>Extensive microbial diversity within the chicken gut microbiome revealed by metagenomics and culture.</title>
        <authorList>
            <person name="Gilroy R."/>
            <person name="Ravi A."/>
            <person name="Getino M."/>
            <person name="Pursley I."/>
            <person name="Horton D.L."/>
            <person name="Alikhan N.F."/>
            <person name="Baker D."/>
            <person name="Gharbi K."/>
            <person name="Hall N."/>
            <person name="Watson M."/>
            <person name="Adriaenssens E.M."/>
            <person name="Foster-Nyarko E."/>
            <person name="Jarju S."/>
            <person name="Secka A."/>
            <person name="Antonio M."/>
            <person name="Oren A."/>
            <person name="Chaudhuri R.R."/>
            <person name="La Ragione R."/>
            <person name="Hildebrand F."/>
            <person name="Pallen M.J."/>
        </authorList>
    </citation>
    <scope>NUCLEOTIDE SEQUENCE</scope>
    <source>
        <strain evidence="1">CHK195-9823</strain>
    </source>
</reference>
<gene>
    <name evidence="1" type="ORF">H9747_03400</name>
</gene>
<accession>A0A9D1PC57</accession>
<sequence>MDAQTRGLLRECSLGCKMAINSFDQMRDYVKNEELKELMDTYDKKHKAYEEKAVKMLMEDGSKEKEPGMMASAFSKMTTEMKLMMKDDSSQVAKLVMDGCNMGIQTLGGYINEYKNASGQSMNLARDIVRTEESLMKDVQKFL</sequence>
<evidence type="ECO:0000313" key="1">
    <source>
        <dbReference type="EMBL" id="HIV38031.1"/>
    </source>
</evidence>